<feature type="transmembrane region" description="Helical" evidence="6">
    <location>
        <begin position="315"/>
        <end position="335"/>
    </location>
</feature>
<keyword evidence="4 6" id="KW-1133">Transmembrane helix</keyword>
<evidence type="ECO:0000256" key="1">
    <source>
        <dbReference type="ARBA" id="ARBA00004141"/>
    </source>
</evidence>
<dbReference type="InterPro" id="IPR036259">
    <property type="entry name" value="MFS_trans_sf"/>
</dbReference>
<dbReference type="Pfam" id="PF07690">
    <property type="entry name" value="MFS_1"/>
    <property type="match status" value="1"/>
</dbReference>
<dbReference type="AlphaFoldDB" id="I1IUC6"/>
<feature type="transmembrane region" description="Helical" evidence="6">
    <location>
        <begin position="17"/>
        <end position="34"/>
    </location>
</feature>
<reference evidence="8 9" key="1">
    <citation type="journal article" date="2010" name="Nature">
        <title>Genome sequencing and analysis of the model grass Brachypodium distachyon.</title>
        <authorList>
            <consortium name="International Brachypodium Initiative"/>
        </authorList>
    </citation>
    <scope>NUCLEOTIDE SEQUENCE [LARGE SCALE GENOMIC DNA]</scope>
    <source>
        <strain evidence="8 9">Bd21</strain>
    </source>
</reference>
<dbReference type="OrthoDB" id="419616at2759"/>
<feature type="transmembrane region" description="Helical" evidence="6">
    <location>
        <begin position="252"/>
        <end position="273"/>
    </location>
</feature>
<feature type="transmembrane region" description="Helical" evidence="6">
    <location>
        <begin position="341"/>
        <end position="361"/>
    </location>
</feature>
<dbReference type="OMA" id="WMIFAIM"/>
<dbReference type="eggNOG" id="KOG2816">
    <property type="taxonomic scope" value="Eukaryota"/>
</dbReference>
<reference evidence="9" key="3">
    <citation type="submission" date="2018-08" db="UniProtKB">
        <authorList>
            <consortium name="EnsemblPlants"/>
        </authorList>
    </citation>
    <scope>IDENTIFICATION</scope>
    <source>
        <strain evidence="9">cv. Bd21</strain>
    </source>
</reference>
<dbReference type="HOGENOM" id="CLU_624715_0_0_1"/>
<dbReference type="EnsemblPlants" id="KQJ92257">
    <property type="protein sequence ID" value="KQJ92257"/>
    <property type="gene ID" value="BRADI_4g42530v3"/>
</dbReference>
<feature type="transmembrane region" description="Helical" evidence="6">
    <location>
        <begin position="382"/>
        <end position="400"/>
    </location>
</feature>
<dbReference type="PANTHER" id="PTHR23504">
    <property type="entry name" value="MAJOR FACILITATOR SUPERFAMILY DOMAIN-CONTAINING PROTEIN 10"/>
    <property type="match status" value="1"/>
</dbReference>
<dbReference type="RefSeq" id="XP_003577048.1">
    <property type="nucleotide sequence ID" value="XM_003577000.4"/>
</dbReference>
<keyword evidence="5 6" id="KW-0472">Membrane</keyword>
<dbReference type="GO" id="GO:0016020">
    <property type="term" value="C:membrane"/>
    <property type="evidence" value="ECO:0007669"/>
    <property type="project" value="UniProtKB-SubCell"/>
</dbReference>
<dbReference type="CDD" id="cd17330">
    <property type="entry name" value="MFS_SLC46_TetA_like"/>
    <property type="match status" value="1"/>
</dbReference>
<proteinExistence type="predicted"/>
<reference evidence="8" key="2">
    <citation type="submission" date="2017-06" db="EMBL/GenBank/DDBJ databases">
        <title>WGS assembly of Brachypodium distachyon.</title>
        <authorList>
            <consortium name="The International Brachypodium Initiative"/>
            <person name="Lucas S."/>
            <person name="Harmon-Smith M."/>
            <person name="Lail K."/>
            <person name="Tice H."/>
            <person name="Grimwood J."/>
            <person name="Bruce D."/>
            <person name="Barry K."/>
            <person name="Shu S."/>
            <person name="Lindquist E."/>
            <person name="Wang M."/>
            <person name="Pitluck S."/>
            <person name="Vogel J.P."/>
            <person name="Garvin D.F."/>
            <person name="Mockler T.C."/>
            <person name="Schmutz J."/>
            <person name="Rokhsar D."/>
            <person name="Bevan M.W."/>
        </authorList>
    </citation>
    <scope>NUCLEOTIDE SEQUENCE</scope>
    <source>
        <strain evidence="8">Bd21</strain>
    </source>
</reference>
<feature type="transmembrane region" description="Helical" evidence="6">
    <location>
        <begin position="96"/>
        <end position="114"/>
    </location>
</feature>
<accession>I1IUC6</accession>
<dbReference type="FunCoup" id="I1IUC6">
    <property type="interactions" value="1547"/>
</dbReference>
<evidence type="ECO:0000256" key="2">
    <source>
        <dbReference type="ARBA" id="ARBA00022448"/>
    </source>
</evidence>
<keyword evidence="2" id="KW-0813">Transport</keyword>
<keyword evidence="3 6" id="KW-0812">Transmembrane</keyword>
<dbReference type="GO" id="GO:0022857">
    <property type="term" value="F:transmembrane transporter activity"/>
    <property type="evidence" value="ECO:0007669"/>
    <property type="project" value="InterPro"/>
</dbReference>
<dbReference type="InterPro" id="IPR011701">
    <property type="entry name" value="MFS"/>
</dbReference>
<dbReference type="KEGG" id="bdi:100833620"/>
<dbReference type="GeneID" id="100833620"/>
<feature type="transmembrane region" description="Helical" evidence="6">
    <location>
        <begin position="120"/>
        <end position="144"/>
    </location>
</feature>
<dbReference type="Proteomes" id="UP000008810">
    <property type="component" value="Chromosome 4"/>
</dbReference>
<comment type="subcellular location">
    <subcellularLocation>
        <location evidence="1">Membrane</location>
        <topology evidence="1">Multi-pass membrane protein</topology>
    </subcellularLocation>
</comment>
<evidence type="ECO:0000256" key="6">
    <source>
        <dbReference type="SAM" id="Phobius"/>
    </source>
</evidence>
<evidence type="ECO:0000313" key="9">
    <source>
        <dbReference type="EnsemblPlants" id="KQJ92257"/>
    </source>
</evidence>
<dbReference type="SMR" id="I1IUC6"/>
<dbReference type="EMBL" id="CM000883">
    <property type="protein sequence ID" value="KQJ92257.1"/>
    <property type="molecule type" value="Genomic_DNA"/>
</dbReference>
<dbReference type="SUPFAM" id="SSF103473">
    <property type="entry name" value="MFS general substrate transporter"/>
    <property type="match status" value="1"/>
</dbReference>
<feature type="transmembrane region" description="Helical" evidence="6">
    <location>
        <begin position="184"/>
        <end position="204"/>
    </location>
</feature>
<evidence type="ECO:0000313" key="10">
    <source>
        <dbReference type="Proteomes" id="UP000008810"/>
    </source>
</evidence>
<feature type="domain" description="Major facilitator superfamily (MFS) profile" evidence="7">
    <location>
        <begin position="15"/>
        <end position="435"/>
    </location>
</feature>
<dbReference type="PROSITE" id="PS50850">
    <property type="entry name" value="MFS"/>
    <property type="match status" value="1"/>
</dbReference>
<keyword evidence="10" id="KW-1185">Reference proteome</keyword>
<dbReference type="PROSITE" id="PS00216">
    <property type="entry name" value="SUGAR_TRANSPORT_1"/>
    <property type="match status" value="1"/>
</dbReference>
<dbReference type="Gene3D" id="1.20.1250.20">
    <property type="entry name" value="MFS general substrate transporter like domains"/>
    <property type="match status" value="1"/>
</dbReference>
<feature type="transmembrane region" description="Helical" evidence="6">
    <location>
        <begin position="412"/>
        <end position="430"/>
    </location>
</feature>
<protein>
    <recommendedName>
        <fullName evidence="7">Major facilitator superfamily (MFS) profile domain-containing protein</fullName>
    </recommendedName>
</protein>
<evidence type="ECO:0000256" key="5">
    <source>
        <dbReference type="ARBA" id="ARBA00023136"/>
    </source>
</evidence>
<dbReference type="InterPro" id="IPR020846">
    <property type="entry name" value="MFS_dom"/>
</dbReference>
<name>I1IUC6_BRADI</name>
<dbReference type="PANTHER" id="PTHR23504:SF108">
    <property type="entry name" value="OS11G0151500 PROTEIN"/>
    <property type="match status" value="1"/>
</dbReference>
<dbReference type="InterPro" id="IPR005829">
    <property type="entry name" value="Sugar_transporter_CS"/>
</dbReference>
<sequence>MVGESEGKLVFMGELRVLKPLGHLLMGLVLYWVAEEMTVPVLVDVTTAALCPGDGTSSCPEAIYLTGLHQTVGGIFRAVGFTLMGQLADEYGRKPLLLVAAGASIIPFSVLALSSTKVAVYAYLVLRTFSFMIGQGTITCLALAYTADLVEPSKRAFAFGCMTGILSASHSLGNVFSRFLPEQWIFQVSVLLLICSVLYMKMCLVETLQKAPSSSCRRSSLSSLIVGLPRQRWESIKENISMIKMNDTFRRITYISFFYELGMIGISDVLLYYLKLVFGFDKNQFSEILMVVGIGSIFSQIFVLPVLIHAIGEKGVLCISILASVAYALLYGLAWSWWVPYFASSLGVIYVLVKPATYAIISREVISADQGKAQGFNATVKSAAILMAPLFMSPLTSYFISDEAPFNCKGFSFLIAGFFLAISLYFAWMLDPESKDKCTGVAASGQLDQEAVQAPLLAQP</sequence>
<evidence type="ECO:0000256" key="4">
    <source>
        <dbReference type="ARBA" id="ARBA00022989"/>
    </source>
</evidence>
<evidence type="ECO:0000313" key="8">
    <source>
        <dbReference type="EMBL" id="KQJ92257.1"/>
    </source>
</evidence>
<gene>
    <name evidence="9" type="primary">LOC100833620</name>
    <name evidence="8" type="ORF">BRADI_4g42530v3</name>
</gene>
<evidence type="ECO:0000259" key="7">
    <source>
        <dbReference type="PROSITE" id="PS50850"/>
    </source>
</evidence>
<organism evidence="8">
    <name type="scientific">Brachypodium distachyon</name>
    <name type="common">Purple false brome</name>
    <name type="synonym">Trachynia distachya</name>
    <dbReference type="NCBI Taxonomy" id="15368"/>
    <lineage>
        <taxon>Eukaryota</taxon>
        <taxon>Viridiplantae</taxon>
        <taxon>Streptophyta</taxon>
        <taxon>Embryophyta</taxon>
        <taxon>Tracheophyta</taxon>
        <taxon>Spermatophyta</taxon>
        <taxon>Magnoliopsida</taxon>
        <taxon>Liliopsida</taxon>
        <taxon>Poales</taxon>
        <taxon>Poaceae</taxon>
        <taxon>BOP clade</taxon>
        <taxon>Pooideae</taxon>
        <taxon>Stipodae</taxon>
        <taxon>Brachypodieae</taxon>
        <taxon>Brachypodium</taxon>
    </lineage>
</organism>
<dbReference type="Gramene" id="KQJ92257">
    <property type="protein sequence ID" value="KQJ92257"/>
    <property type="gene ID" value="BRADI_4g42530v3"/>
</dbReference>
<feature type="transmembrane region" description="Helical" evidence="6">
    <location>
        <begin position="288"/>
        <end position="308"/>
    </location>
</feature>
<evidence type="ECO:0000256" key="3">
    <source>
        <dbReference type="ARBA" id="ARBA00022692"/>
    </source>
</evidence>